<feature type="transmembrane region" description="Helical" evidence="7">
    <location>
        <begin position="155"/>
        <end position="176"/>
    </location>
</feature>
<keyword evidence="4 7" id="KW-0812">Transmembrane</keyword>
<evidence type="ECO:0000313" key="11">
    <source>
        <dbReference type="Proteomes" id="UP000033451"/>
    </source>
</evidence>
<evidence type="ECO:0000256" key="1">
    <source>
        <dbReference type="ARBA" id="ARBA00004651"/>
    </source>
</evidence>
<keyword evidence="3" id="KW-1003">Cell membrane</keyword>
<dbReference type="AlphaFoldDB" id="A0A0F0LTZ8"/>
<reference evidence="9 12" key="2">
    <citation type="journal article" date="2018" name="Nat. Biotechnol.">
        <title>A standardized bacterial taxonomy based on genome phylogeny substantially revises the tree of life.</title>
        <authorList>
            <person name="Parks D.H."/>
            <person name="Chuvochina M."/>
            <person name="Waite D.W."/>
            <person name="Rinke C."/>
            <person name="Skarshewski A."/>
            <person name="Chaumeil P.A."/>
            <person name="Hugenholtz P."/>
        </authorList>
    </citation>
    <scope>NUCLEOTIDE SEQUENCE [LARGE SCALE GENOMIC DNA]</scope>
    <source>
        <strain evidence="9">UBA9152</strain>
    </source>
</reference>
<reference evidence="10 11" key="1">
    <citation type="submission" date="2015-02" db="EMBL/GenBank/DDBJ databases">
        <title>Draft genome sequences of ten Microbacterium spp. with emphasis on heavy metal contaminated environments.</title>
        <authorList>
            <person name="Corretto E."/>
        </authorList>
    </citation>
    <scope>NUCLEOTIDE SEQUENCE [LARGE SCALE GENOMIC DNA]</scope>
    <source>
        <strain evidence="10 11">DSM 18659</strain>
    </source>
</reference>
<accession>A0A0F0LTZ8</accession>
<dbReference type="Pfam" id="PF00528">
    <property type="entry name" value="BPD_transp_1"/>
    <property type="match status" value="1"/>
</dbReference>
<feature type="transmembrane region" description="Helical" evidence="7">
    <location>
        <begin position="116"/>
        <end position="135"/>
    </location>
</feature>
<dbReference type="Proteomes" id="UP000033451">
    <property type="component" value="Unassembled WGS sequence"/>
</dbReference>
<keyword evidence="6 7" id="KW-0472">Membrane</keyword>
<keyword evidence="2 7" id="KW-0813">Transport</keyword>
<dbReference type="Proteomes" id="UP000257479">
    <property type="component" value="Unassembled WGS sequence"/>
</dbReference>
<keyword evidence="11" id="KW-1185">Reference proteome</keyword>
<dbReference type="PROSITE" id="PS50928">
    <property type="entry name" value="ABC_TM1"/>
    <property type="match status" value="1"/>
</dbReference>
<dbReference type="OrthoDB" id="4926350at2"/>
<sequence length="290" mass="30555">MMRRLRPILLGIAGVVLVGVAWEVYKALAPDTGVVIAGITVLPRTSDLAMPHLGAMLDRTLSPVTRAAGSPALWLATLQAASFSFGIAVVGWLVGVVVGIAIAIVMQRFRTAQSALLPWVVLSQTVPLIALAPLVRRIGTQLSTGGFEWQDWMSVALIASYLAFFPVSIGALRGFGSPTAEHLDLMRAYGVGWWRTFLAVRVPASIPFLLPALRLAAVNAVVGTIVAEVSIGLRGGIGRAIVEFAASGSADPAKQWSPIFGAVLMGLAAAGLVALLSLALRRYRRNEVSA</sequence>
<dbReference type="InterPro" id="IPR035906">
    <property type="entry name" value="MetI-like_sf"/>
</dbReference>
<comment type="subcellular location">
    <subcellularLocation>
        <location evidence="1 7">Cell membrane</location>
        <topology evidence="1 7">Multi-pass membrane protein</topology>
    </subcellularLocation>
</comment>
<evidence type="ECO:0000256" key="6">
    <source>
        <dbReference type="ARBA" id="ARBA00023136"/>
    </source>
</evidence>
<dbReference type="SUPFAM" id="SSF161098">
    <property type="entry name" value="MetI-like"/>
    <property type="match status" value="1"/>
</dbReference>
<keyword evidence="5 7" id="KW-1133">Transmembrane helix</keyword>
<feature type="domain" description="ABC transmembrane type-1" evidence="8">
    <location>
        <begin position="81"/>
        <end position="277"/>
    </location>
</feature>
<evidence type="ECO:0000256" key="4">
    <source>
        <dbReference type="ARBA" id="ARBA00022692"/>
    </source>
</evidence>
<dbReference type="STRING" id="400772.RR49_01488"/>
<feature type="transmembrane region" description="Helical" evidence="7">
    <location>
        <begin position="188"/>
        <end position="210"/>
    </location>
</feature>
<protein>
    <submittedName>
        <fullName evidence="9">ABC transporter permease</fullName>
    </submittedName>
    <submittedName>
        <fullName evidence="10">Binding-protein-dependent transport system inner membrane component</fullName>
    </submittedName>
</protein>
<evidence type="ECO:0000259" key="8">
    <source>
        <dbReference type="PROSITE" id="PS50928"/>
    </source>
</evidence>
<evidence type="ECO:0000313" key="9">
    <source>
        <dbReference type="EMBL" id="HAN23684.1"/>
    </source>
</evidence>
<dbReference type="GO" id="GO:0005886">
    <property type="term" value="C:plasma membrane"/>
    <property type="evidence" value="ECO:0007669"/>
    <property type="project" value="UniProtKB-SubCell"/>
</dbReference>
<evidence type="ECO:0000256" key="5">
    <source>
        <dbReference type="ARBA" id="ARBA00022989"/>
    </source>
</evidence>
<name>A0A0F0LTZ8_9MICO</name>
<feature type="transmembrane region" description="Helical" evidence="7">
    <location>
        <begin position="259"/>
        <end position="280"/>
    </location>
</feature>
<evidence type="ECO:0000313" key="10">
    <source>
        <dbReference type="EMBL" id="KJL36737.1"/>
    </source>
</evidence>
<dbReference type="RefSeq" id="WP_045247427.1">
    <property type="nucleotide sequence ID" value="NZ_JYIY01000072.1"/>
</dbReference>
<dbReference type="PANTHER" id="PTHR30151:SF41">
    <property type="entry name" value="ABC TRANSPORTER PERMEASE PROTEIN"/>
    <property type="match status" value="1"/>
</dbReference>
<organism evidence="10 11">
    <name type="scientific">Microbacterium ginsengisoli</name>
    <dbReference type="NCBI Taxonomy" id="400772"/>
    <lineage>
        <taxon>Bacteria</taxon>
        <taxon>Bacillati</taxon>
        <taxon>Actinomycetota</taxon>
        <taxon>Actinomycetes</taxon>
        <taxon>Micrococcales</taxon>
        <taxon>Microbacteriaceae</taxon>
        <taxon>Microbacterium</taxon>
    </lineage>
</organism>
<dbReference type="GO" id="GO:0055085">
    <property type="term" value="P:transmembrane transport"/>
    <property type="evidence" value="ECO:0007669"/>
    <property type="project" value="InterPro"/>
</dbReference>
<evidence type="ECO:0000313" key="12">
    <source>
        <dbReference type="Proteomes" id="UP000257479"/>
    </source>
</evidence>
<dbReference type="PANTHER" id="PTHR30151">
    <property type="entry name" value="ALKANE SULFONATE ABC TRANSPORTER-RELATED, MEMBRANE SUBUNIT"/>
    <property type="match status" value="1"/>
</dbReference>
<comment type="similarity">
    <text evidence="7">Belongs to the binding-protein-dependent transport system permease family.</text>
</comment>
<feature type="transmembrane region" description="Helical" evidence="7">
    <location>
        <begin position="83"/>
        <end position="104"/>
    </location>
</feature>
<dbReference type="EMBL" id="DMNG01000065">
    <property type="protein sequence ID" value="HAN23684.1"/>
    <property type="molecule type" value="Genomic_DNA"/>
</dbReference>
<evidence type="ECO:0000256" key="3">
    <source>
        <dbReference type="ARBA" id="ARBA00022475"/>
    </source>
</evidence>
<evidence type="ECO:0000256" key="2">
    <source>
        <dbReference type="ARBA" id="ARBA00022448"/>
    </source>
</evidence>
<comment type="caution">
    <text evidence="10">The sequence shown here is derived from an EMBL/GenBank/DDBJ whole genome shotgun (WGS) entry which is preliminary data.</text>
</comment>
<dbReference type="InterPro" id="IPR000515">
    <property type="entry name" value="MetI-like"/>
</dbReference>
<dbReference type="EMBL" id="JYIY01000072">
    <property type="protein sequence ID" value="KJL36737.1"/>
    <property type="molecule type" value="Genomic_DNA"/>
</dbReference>
<dbReference type="Gene3D" id="1.10.3720.10">
    <property type="entry name" value="MetI-like"/>
    <property type="match status" value="1"/>
</dbReference>
<gene>
    <name evidence="9" type="ORF">DCP95_03825</name>
    <name evidence="10" type="ORF">RR49_01488</name>
</gene>
<proteinExistence type="inferred from homology"/>
<dbReference type="PATRIC" id="fig|400772.4.peg.1510"/>
<evidence type="ECO:0000256" key="7">
    <source>
        <dbReference type="RuleBase" id="RU363032"/>
    </source>
</evidence>